<dbReference type="PANTHER" id="PTHR12246">
    <property type="entry name" value="PALMITOYLTRANSFERASE ZDHHC16"/>
    <property type="match status" value="1"/>
</dbReference>
<feature type="transmembrane region" description="Helical" evidence="7">
    <location>
        <begin position="188"/>
        <end position="208"/>
    </location>
</feature>
<dbReference type="InterPro" id="IPR001594">
    <property type="entry name" value="Palmitoyltrfase_DHHC"/>
</dbReference>
<keyword evidence="10" id="KW-1185">Reference proteome</keyword>
<accession>A0ABR2JXA0</accession>
<evidence type="ECO:0000256" key="6">
    <source>
        <dbReference type="ARBA" id="ARBA00023315"/>
    </source>
</evidence>
<keyword evidence="6 7" id="KW-0012">Acyltransferase</keyword>
<evidence type="ECO:0000256" key="4">
    <source>
        <dbReference type="ARBA" id="ARBA00022989"/>
    </source>
</evidence>
<keyword evidence="3 7" id="KW-0812">Transmembrane</keyword>
<comment type="domain">
    <text evidence="7">The DHHC domain is required for palmitoyltransferase activity.</text>
</comment>
<reference evidence="9 10" key="1">
    <citation type="submission" date="2024-04" db="EMBL/GenBank/DDBJ databases">
        <title>Tritrichomonas musculus Genome.</title>
        <authorList>
            <person name="Alves-Ferreira E."/>
            <person name="Grigg M."/>
            <person name="Lorenzi H."/>
            <person name="Galac M."/>
        </authorList>
    </citation>
    <scope>NUCLEOTIDE SEQUENCE [LARGE SCALE GENOMIC DNA]</scope>
    <source>
        <strain evidence="9 10">EAF2021</strain>
    </source>
</reference>
<evidence type="ECO:0000259" key="8">
    <source>
        <dbReference type="Pfam" id="PF01529"/>
    </source>
</evidence>
<feature type="transmembrane region" description="Helical" evidence="7">
    <location>
        <begin position="89"/>
        <end position="111"/>
    </location>
</feature>
<gene>
    <name evidence="9" type="ORF">M9Y10_045516</name>
</gene>
<dbReference type="InterPro" id="IPR039859">
    <property type="entry name" value="PFA4/ZDH16/20/ERF2-like"/>
</dbReference>
<name>A0ABR2JXA0_9EUKA</name>
<evidence type="ECO:0000256" key="7">
    <source>
        <dbReference type="RuleBase" id="RU079119"/>
    </source>
</evidence>
<dbReference type="Proteomes" id="UP001470230">
    <property type="component" value="Unassembled WGS sequence"/>
</dbReference>
<feature type="transmembrane region" description="Helical" evidence="7">
    <location>
        <begin position="220"/>
        <end position="243"/>
    </location>
</feature>
<keyword evidence="2 7" id="KW-0808">Transferase</keyword>
<evidence type="ECO:0000313" key="9">
    <source>
        <dbReference type="EMBL" id="KAK8882872.1"/>
    </source>
</evidence>
<evidence type="ECO:0000256" key="3">
    <source>
        <dbReference type="ARBA" id="ARBA00022692"/>
    </source>
</evidence>
<evidence type="ECO:0000256" key="1">
    <source>
        <dbReference type="ARBA" id="ARBA00004141"/>
    </source>
</evidence>
<dbReference type="EC" id="2.3.1.225" evidence="7"/>
<organism evidence="9 10">
    <name type="scientific">Tritrichomonas musculus</name>
    <dbReference type="NCBI Taxonomy" id="1915356"/>
    <lineage>
        <taxon>Eukaryota</taxon>
        <taxon>Metamonada</taxon>
        <taxon>Parabasalia</taxon>
        <taxon>Tritrichomonadida</taxon>
        <taxon>Tritrichomonadidae</taxon>
        <taxon>Tritrichomonas</taxon>
    </lineage>
</organism>
<dbReference type="PROSITE" id="PS50216">
    <property type="entry name" value="DHHC"/>
    <property type="match status" value="1"/>
</dbReference>
<evidence type="ECO:0000256" key="2">
    <source>
        <dbReference type="ARBA" id="ARBA00022679"/>
    </source>
</evidence>
<comment type="subcellular location">
    <subcellularLocation>
        <location evidence="1">Membrane</location>
        <topology evidence="1">Multi-pass membrane protein</topology>
    </subcellularLocation>
</comment>
<proteinExistence type="inferred from homology"/>
<comment type="catalytic activity">
    <reaction evidence="7">
        <text>L-cysteinyl-[protein] + hexadecanoyl-CoA = S-hexadecanoyl-L-cysteinyl-[protein] + CoA</text>
        <dbReference type="Rhea" id="RHEA:36683"/>
        <dbReference type="Rhea" id="RHEA-COMP:10131"/>
        <dbReference type="Rhea" id="RHEA-COMP:11032"/>
        <dbReference type="ChEBI" id="CHEBI:29950"/>
        <dbReference type="ChEBI" id="CHEBI:57287"/>
        <dbReference type="ChEBI" id="CHEBI:57379"/>
        <dbReference type="ChEBI" id="CHEBI:74151"/>
        <dbReference type="EC" id="2.3.1.225"/>
    </reaction>
</comment>
<protein>
    <recommendedName>
        <fullName evidence="7">Palmitoyltransferase</fullName>
        <ecNumber evidence="7">2.3.1.225</ecNumber>
    </recommendedName>
</protein>
<feature type="transmembrane region" description="Helical" evidence="7">
    <location>
        <begin position="58"/>
        <end position="77"/>
    </location>
</feature>
<comment type="similarity">
    <text evidence="7">Belongs to the DHHC palmitoyltransferase family.</text>
</comment>
<dbReference type="Pfam" id="PF01529">
    <property type="entry name" value="DHHC"/>
    <property type="match status" value="1"/>
</dbReference>
<evidence type="ECO:0000313" key="10">
    <source>
        <dbReference type="Proteomes" id="UP001470230"/>
    </source>
</evidence>
<sequence>MDLEELNVPLNNCQTVETADDIPEETKWKQVRNCCGIPVLLVMPQDRLFLKHWELSPIVPIFVALLIIYCIIAYFITTFPYLSPNYLKIISPIEICIPFVLFLWSYIYSVFADPGFLPFDWVKTKKTHYSWEDQLSGLAFLPDQIQFARKHHPDFASFSSMSGRFIIRADHYCGWIANWVGKRNHKQFILMTFYGFLFCLSLLMWIFFTNVSLRRINKSLFIVQLVADLFEASFCVSLFMFLLDNLYNLCLNRTQIQKWKRQSSNSGKRCAGIKEVCGEHNICCYFIPTPAFGDELDLT</sequence>
<comment type="caution">
    <text evidence="9">The sequence shown here is derived from an EMBL/GenBank/DDBJ whole genome shotgun (WGS) entry which is preliminary data.</text>
</comment>
<dbReference type="EMBL" id="JAPFFF010000009">
    <property type="protein sequence ID" value="KAK8882872.1"/>
    <property type="molecule type" value="Genomic_DNA"/>
</dbReference>
<feature type="domain" description="Palmitoyltransferase DHHC" evidence="8">
    <location>
        <begin position="149"/>
        <end position="261"/>
    </location>
</feature>
<keyword evidence="5 7" id="KW-0472">Membrane</keyword>
<evidence type="ECO:0000256" key="5">
    <source>
        <dbReference type="ARBA" id="ARBA00023136"/>
    </source>
</evidence>
<keyword evidence="4 7" id="KW-1133">Transmembrane helix</keyword>